<comment type="caution">
    <text evidence="2">The sequence shown here is derived from an EMBL/GenBank/DDBJ whole genome shotgun (WGS) entry which is preliminary data.</text>
</comment>
<accession>A0AAV4PDD8</accession>
<dbReference type="Proteomes" id="UP001054945">
    <property type="component" value="Unassembled WGS sequence"/>
</dbReference>
<evidence type="ECO:0000256" key="1">
    <source>
        <dbReference type="SAM" id="MobiDB-lite"/>
    </source>
</evidence>
<feature type="region of interest" description="Disordered" evidence="1">
    <location>
        <begin position="1"/>
        <end position="23"/>
    </location>
</feature>
<keyword evidence="3" id="KW-1185">Reference proteome</keyword>
<evidence type="ECO:0000313" key="2">
    <source>
        <dbReference type="EMBL" id="GIX93117.1"/>
    </source>
</evidence>
<proteinExistence type="predicted"/>
<protein>
    <submittedName>
        <fullName evidence="2">Uncharacterized protein</fullName>
    </submittedName>
</protein>
<dbReference type="EMBL" id="BPLR01004197">
    <property type="protein sequence ID" value="GIX93117.1"/>
    <property type="molecule type" value="Genomic_DNA"/>
</dbReference>
<feature type="region of interest" description="Disordered" evidence="1">
    <location>
        <begin position="93"/>
        <end position="113"/>
    </location>
</feature>
<reference evidence="2 3" key="1">
    <citation type="submission" date="2021-06" db="EMBL/GenBank/DDBJ databases">
        <title>Caerostris extrusa draft genome.</title>
        <authorList>
            <person name="Kono N."/>
            <person name="Arakawa K."/>
        </authorList>
    </citation>
    <scope>NUCLEOTIDE SEQUENCE [LARGE SCALE GENOMIC DNA]</scope>
</reference>
<gene>
    <name evidence="2" type="ORF">CEXT_179561</name>
</gene>
<name>A0AAV4PDD8_CAEEX</name>
<organism evidence="2 3">
    <name type="scientific">Caerostris extrusa</name>
    <name type="common">Bark spider</name>
    <name type="synonym">Caerostris bankana</name>
    <dbReference type="NCBI Taxonomy" id="172846"/>
    <lineage>
        <taxon>Eukaryota</taxon>
        <taxon>Metazoa</taxon>
        <taxon>Ecdysozoa</taxon>
        <taxon>Arthropoda</taxon>
        <taxon>Chelicerata</taxon>
        <taxon>Arachnida</taxon>
        <taxon>Araneae</taxon>
        <taxon>Araneomorphae</taxon>
        <taxon>Entelegynae</taxon>
        <taxon>Araneoidea</taxon>
        <taxon>Araneidae</taxon>
        <taxon>Caerostris</taxon>
    </lineage>
</organism>
<sequence length="151" mass="16842">MLPRSPGFSKPPKENKNGGKGSVQESRFRFHCVPECQNRRFSFQMFDHHAQLRSQVRPDIRNESFLLSLTAQAWVQKDSAATLNPLNIMLGHPQGGCSTNPSDPPTPQLGSNPAVEIRDGVFAQDRVILFELDGNSNSEKNGKEKQRGLLE</sequence>
<evidence type="ECO:0000313" key="3">
    <source>
        <dbReference type="Proteomes" id="UP001054945"/>
    </source>
</evidence>
<dbReference type="AlphaFoldDB" id="A0AAV4PDD8"/>